<proteinExistence type="inferred from homology"/>
<dbReference type="Gene3D" id="2.40.70.10">
    <property type="entry name" value="Acid Proteases"/>
    <property type="match status" value="2"/>
</dbReference>
<dbReference type="GO" id="GO:0004190">
    <property type="term" value="F:aspartic-type endopeptidase activity"/>
    <property type="evidence" value="ECO:0007669"/>
    <property type="project" value="UniProtKB-KW"/>
</dbReference>
<evidence type="ECO:0000256" key="5">
    <source>
        <dbReference type="SAM" id="SignalP"/>
    </source>
</evidence>
<feature type="chain" id="PRO_5025574423" evidence="5">
    <location>
        <begin position="23"/>
        <end position="393"/>
    </location>
</feature>
<dbReference type="PROSITE" id="PS00141">
    <property type="entry name" value="ASP_PROTEASE"/>
    <property type="match status" value="1"/>
</dbReference>
<comment type="similarity">
    <text evidence="1 4">Belongs to the peptidase A1 family.</text>
</comment>
<dbReference type="InterPro" id="IPR021109">
    <property type="entry name" value="Peptidase_aspartic_dom_sf"/>
</dbReference>
<gene>
    <name evidence="7" type="ORF">BDV96DRAFT_239499</name>
</gene>
<dbReference type="Proteomes" id="UP000799770">
    <property type="component" value="Unassembled WGS sequence"/>
</dbReference>
<feature type="signal peptide" evidence="5">
    <location>
        <begin position="1"/>
        <end position="22"/>
    </location>
</feature>
<reference evidence="7" key="1">
    <citation type="journal article" date="2020" name="Stud. Mycol.">
        <title>101 Dothideomycetes genomes: a test case for predicting lifestyles and emergence of pathogens.</title>
        <authorList>
            <person name="Haridas S."/>
            <person name="Albert R."/>
            <person name="Binder M."/>
            <person name="Bloem J."/>
            <person name="Labutti K."/>
            <person name="Salamov A."/>
            <person name="Andreopoulos B."/>
            <person name="Baker S."/>
            <person name="Barry K."/>
            <person name="Bills G."/>
            <person name="Bluhm B."/>
            <person name="Cannon C."/>
            <person name="Castanera R."/>
            <person name="Culley D."/>
            <person name="Daum C."/>
            <person name="Ezra D."/>
            <person name="Gonzalez J."/>
            <person name="Henrissat B."/>
            <person name="Kuo A."/>
            <person name="Liang C."/>
            <person name="Lipzen A."/>
            <person name="Lutzoni F."/>
            <person name="Magnuson J."/>
            <person name="Mondo S."/>
            <person name="Nolan M."/>
            <person name="Ohm R."/>
            <person name="Pangilinan J."/>
            <person name="Park H.-J."/>
            <person name="Ramirez L."/>
            <person name="Alfaro M."/>
            <person name="Sun H."/>
            <person name="Tritt A."/>
            <person name="Yoshinaga Y."/>
            <person name="Zwiers L.-H."/>
            <person name="Turgeon B."/>
            <person name="Goodwin S."/>
            <person name="Spatafora J."/>
            <person name="Crous P."/>
            <person name="Grigoriev I."/>
        </authorList>
    </citation>
    <scope>NUCLEOTIDE SEQUENCE</scope>
    <source>
        <strain evidence="7">CBS 627.86</strain>
    </source>
</reference>
<evidence type="ECO:0000313" key="7">
    <source>
        <dbReference type="EMBL" id="KAF2109570.1"/>
    </source>
</evidence>
<evidence type="ECO:0000259" key="6">
    <source>
        <dbReference type="PROSITE" id="PS51767"/>
    </source>
</evidence>
<evidence type="ECO:0000256" key="1">
    <source>
        <dbReference type="ARBA" id="ARBA00007447"/>
    </source>
</evidence>
<evidence type="ECO:0000313" key="8">
    <source>
        <dbReference type="Proteomes" id="UP000799770"/>
    </source>
</evidence>
<dbReference type="PRINTS" id="PR00792">
    <property type="entry name" value="PEPSIN"/>
</dbReference>
<dbReference type="Pfam" id="PF00026">
    <property type="entry name" value="Asp"/>
    <property type="match status" value="1"/>
</dbReference>
<dbReference type="SUPFAM" id="SSF50630">
    <property type="entry name" value="Acid proteases"/>
    <property type="match status" value="1"/>
</dbReference>
<feature type="active site" evidence="3">
    <location>
        <position position="263"/>
    </location>
</feature>
<accession>A0A6A5YRB5</accession>
<dbReference type="InterPro" id="IPR033121">
    <property type="entry name" value="PEPTIDASE_A1"/>
</dbReference>
<organism evidence="7 8">
    <name type="scientific">Lophiotrema nucula</name>
    <dbReference type="NCBI Taxonomy" id="690887"/>
    <lineage>
        <taxon>Eukaryota</taxon>
        <taxon>Fungi</taxon>
        <taxon>Dikarya</taxon>
        <taxon>Ascomycota</taxon>
        <taxon>Pezizomycotina</taxon>
        <taxon>Dothideomycetes</taxon>
        <taxon>Pleosporomycetidae</taxon>
        <taxon>Pleosporales</taxon>
        <taxon>Lophiotremataceae</taxon>
        <taxon>Lophiotrema</taxon>
    </lineage>
</organism>
<dbReference type="GO" id="GO:0000324">
    <property type="term" value="C:fungal-type vacuole"/>
    <property type="evidence" value="ECO:0007669"/>
    <property type="project" value="TreeGrafter"/>
</dbReference>
<feature type="domain" description="Peptidase A1" evidence="6">
    <location>
        <begin position="38"/>
        <end position="387"/>
    </location>
</feature>
<dbReference type="PROSITE" id="PS51767">
    <property type="entry name" value="PEPTIDASE_A1"/>
    <property type="match status" value="1"/>
</dbReference>
<evidence type="ECO:0000256" key="2">
    <source>
        <dbReference type="ARBA" id="ARBA00022750"/>
    </source>
</evidence>
<protein>
    <submittedName>
        <fullName evidence="7">Aspartic peptidase domain-containing protein</fullName>
    </submittedName>
</protein>
<feature type="active site" evidence="3">
    <location>
        <position position="56"/>
    </location>
</feature>
<keyword evidence="4" id="KW-0645">Protease</keyword>
<dbReference type="GO" id="GO:0006508">
    <property type="term" value="P:proteolysis"/>
    <property type="evidence" value="ECO:0007669"/>
    <property type="project" value="UniProtKB-KW"/>
</dbReference>
<dbReference type="OrthoDB" id="771136at2759"/>
<dbReference type="InterPro" id="IPR001969">
    <property type="entry name" value="Aspartic_peptidase_AS"/>
</dbReference>
<dbReference type="PANTHER" id="PTHR47966">
    <property type="entry name" value="BETA-SITE APP-CLEAVING ENZYME, ISOFORM A-RELATED"/>
    <property type="match status" value="1"/>
</dbReference>
<dbReference type="EMBL" id="ML977342">
    <property type="protein sequence ID" value="KAF2109570.1"/>
    <property type="molecule type" value="Genomic_DNA"/>
</dbReference>
<dbReference type="PANTHER" id="PTHR47966:SF51">
    <property type="entry name" value="BETA-SITE APP-CLEAVING ENZYME, ISOFORM A-RELATED"/>
    <property type="match status" value="1"/>
</dbReference>
<name>A0A6A5YRB5_9PLEO</name>
<evidence type="ECO:0000256" key="3">
    <source>
        <dbReference type="PIRSR" id="PIRSR601461-1"/>
    </source>
</evidence>
<dbReference type="InterPro" id="IPR001461">
    <property type="entry name" value="Aspartic_peptidase_A1"/>
</dbReference>
<keyword evidence="5" id="KW-0732">Signal</keyword>
<evidence type="ECO:0000256" key="4">
    <source>
        <dbReference type="RuleBase" id="RU000454"/>
    </source>
</evidence>
<dbReference type="AlphaFoldDB" id="A0A6A5YRB5"/>
<sequence length="393" mass="42958">MTGLLRLHQIVALGTTIPYAASAPLQVPLYNDLAYQRYLINVTVGAPPQHFPLMFDTGSTDVYFPLPNSSGCVPNCPTGFDPSTSSTIVDTHTLFNASYGFTPDLQIIGDYYNDTVTVGWKKMKSVQFAAADVPSVFFSVGQWGIFGASSRLKETVVVTPSSPSFQNASATYTPLWERLSPSKAFSVWLNKQNAKKGSVAFGVTEPDPSKFTGKLRSVPLNTQGSDRLFIDWNVNLTSVTRVDSDGTETPLTAANFSTDFTFDTGSPNMYLPSALYSAIVDPLNPILVNNTPYVACSLRSSFTSYLEFRFPSSNVDEAGIAIRVPYAEIIYPFAYPSTVEPVRDGNGSKMCYFGALPNDGPIRLLGATFLRSAYLIFDEKNLSIKMAQAQWKV</sequence>
<keyword evidence="2 4" id="KW-0064">Aspartyl protease</keyword>
<keyword evidence="4" id="KW-0378">Hydrolase</keyword>
<keyword evidence="8" id="KW-1185">Reference proteome</keyword>